<name>A0A2N0RVZ8_9GLOM</name>
<feature type="non-terminal residue" evidence="2">
    <location>
        <position position="80"/>
    </location>
</feature>
<evidence type="ECO:0000256" key="1">
    <source>
        <dbReference type="SAM" id="MobiDB-lite"/>
    </source>
</evidence>
<reference evidence="2 3" key="1">
    <citation type="submission" date="2017-10" db="EMBL/GenBank/DDBJ databases">
        <title>Extensive intraspecific genome diversity in a model arbuscular mycorrhizal fungus.</title>
        <authorList>
            <person name="Chen E.C.H."/>
            <person name="Morin E."/>
            <person name="Baudet D."/>
            <person name="Noel J."/>
            <person name="Ndikumana S."/>
            <person name="Charron P."/>
            <person name="St-Onge C."/>
            <person name="Giorgi J."/>
            <person name="Grigoriev I.V."/>
            <person name="Roux C."/>
            <person name="Martin F.M."/>
            <person name="Corradi N."/>
        </authorList>
    </citation>
    <scope>NUCLEOTIDE SEQUENCE [LARGE SCALE GENOMIC DNA]</scope>
    <source>
        <strain evidence="2 3">A1</strain>
    </source>
</reference>
<dbReference type="VEuPathDB" id="FungiDB:RhiirA1_418143"/>
<comment type="caution">
    <text evidence="2">The sequence shown here is derived from an EMBL/GenBank/DDBJ whole genome shotgun (WGS) entry which is preliminary data.</text>
</comment>
<evidence type="ECO:0000313" key="2">
    <source>
        <dbReference type="EMBL" id="PKC67448.1"/>
    </source>
</evidence>
<feature type="region of interest" description="Disordered" evidence="1">
    <location>
        <begin position="1"/>
        <end position="20"/>
    </location>
</feature>
<organism evidence="2 3">
    <name type="scientific">Rhizophagus irregularis</name>
    <dbReference type="NCBI Taxonomy" id="588596"/>
    <lineage>
        <taxon>Eukaryota</taxon>
        <taxon>Fungi</taxon>
        <taxon>Fungi incertae sedis</taxon>
        <taxon>Mucoromycota</taxon>
        <taxon>Glomeromycotina</taxon>
        <taxon>Glomeromycetes</taxon>
        <taxon>Glomerales</taxon>
        <taxon>Glomeraceae</taxon>
        <taxon>Rhizophagus</taxon>
    </lineage>
</organism>
<sequence length="80" mass="9588">MASSQPSLKQRSRKQNQEFFRDQSKNEYSLNTVSDNNWQLFMWFASLETVENYICLFILVWDTIPVRNSAQYSKQLKEET</sequence>
<dbReference type="AlphaFoldDB" id="A0A2N0RVZ8"/>
<accession>A0A2N0RVZ8</accession>
<reference evidence="2 3" key="2">
    <citation type="submission" date="2017-10" db="EMBL/GenBank/DDBJ databases">
        <title>Genome analyses suggest a sexual origin of heterokaryosis in a supposedly ancient asexual fungus.</title>
        <authorList>
            <person name="Corradi N."/>
            <person name="Sedzielewska K."/>
            <person name="Noel J."/>
            <person name="Charron P."/>
            <person name="Farinelli L."/>
            <person name="Marton T."/>
            <person name="Kruger M."/>
            <person name="Pelin A."/>
            <person name="Brachmann A."/>
            <person name="Corradi N."/>
        </authorList>
    </citation>
    <scope>NUCLEOTIDE SEQUENCE [LARGE SCALE GENOMIC DNA]</scope>
    <source>
        <strain evidence="2 3">A1</strain>
    </source>
</reference>
<proteinExistence type="predicted"/>
<protein>
    <submittedName>
        <fullName evidence="2">Uncharacterized protein</fullName>
    </submittedName>
</protein>
<evidence type="ECO:0000313" key="3">
    <source>
        <dbReference type="Proteomes" id="UP000232688"/>
    </source>
</evidence>
<dbReference type="Proteomes" id="UP000232688">
    <property type="component" value="Unassembled WGS sequence"/>
</dbReference>
<gene>
    <name evidence="2" type="ORF">RhiirA1_418143</name>
</gene>
<dbReference type="EMBL" id="LLXH01000391">
    <property type="protein sequence ID" value="PKC67448.1"/>
    <property type="molecule type" value="Genomic_DNA"/>
</dbReference>